<feature type="compositionally biased region" description="Basic and acidic residues" evidence="1">
    <location>
        <begin position="446"/>
        <end position="467"/>
    </location>
</feature>
<feature type="domain" description="FMP27 SW motif-containing RBG unit" evidence="4">
    <location>
        <begin position="1082"/>
        <end position="1183"/>
    </location>
</feature>
<evidence type="ECO:0000259" key="3">
    <source>
        <dbReference type="SMART" id="SM01214"/>
    </source>
</evidence>
<dbReference type="InterPro" id="IPR019415">
    <property type="entry name" value="FMP27_SW_RBG"/>
</dbReference>
<reference evidence="6 7" key="1">
    <citation type="submission" date="2021-06" db="EMBL/GenBank/DDBJ databases">
        <title>Candida outbreak in Lebanon.</title>
        <authorList>
            <person name="Finianos M."/>
        </authorList>
    </citation>
    <scope>NUCLEOTIDE SEQUENCE [LARGE SCALE GENOMIC DNA]</scope>
    <source>
        <strain evidence="6">CA3LBN</strain>
    </source>
</reference>
<feature type="compositionally biased region" description="Basic and acidic residues" evidence="1">
    <location>
        <begin position="2413"/>
        <end position="2422"/>
    </location>
</feature>
<dbReference type="SMART" id="SM01214">
    <property type="entry name" value="Fmp27_GFWDK"/>
    <property type="match status" value="1"/>
</dbReference>
<feature type="region of interest" description="Disordered" evidence="1">
    <location>
        <begin position="2353"/>
        <end position="2424"/>
    </location>
</feature>
<dbReference type="InterPro" id="IPR019449">
    <property type="entry name" value="FMP27_WPPW_RBG"/>
</dbReference>
<feature type="domain" description="FMP27/BLTP2/Hobbit GFWDK motif-containing RBG unit" evidence="3">
    <location>
        <begin position="1201"/>
        <end position="1360"/>
    </location>
</feature>
<gene>
    <name evidence="6" type="ORF">CA3LBN_003401</name>
</gene>
<feature type="compositionally biased region" description="Acidic residues" evidence="1">
    <location>
        <begin position="2385"/>
        <end position="2399"/>
    </location>
</feature>
<name>A0ABX8I9B5_9ASCO</name>
<feature type="domain" description="FMP27 WPPW motif-containing RBG unit" evidence="5">
    <location>
        <begin position="1612"/>
        <end position="2029"/>
    </location>
</feature>
<feature type="region of interest" description="Disordered" evidence="1">
    <location>
        <begin position="442"/>
        <end position="475"/>
    </location>
</feature>
<sequence length="2567" mass="293919">MHPILYWATAAVASWVAFWLVVYYLFGGWLGYISINNGISFNHIRLKTRKVDLSANTVRFRLWGNSKRIIVSDLRAEILPSSSPRKSKPKGSTSSSESSPDPISILPRYFRWLFRFLLWHLPSVAIELKSSQLVLSKDTVDLDSLLFVLRRKKAPNRKDFLRLILEVSGHSIFSSPTSASSLVPPLSIGTFNITSKTIVDTSSGILSNSVMQFYLDNSEIGAFQILRHLFQEVTESPHPPPPKQQSEPKEAQLQELVDKLSRTYQKISGLVKEVSLNICNSRVLGIPCIPTSSTCDLDEYFSHVDPPTSFSVSVKSVAVQATLLTDNAAGFMALFNNKSDRPLHLTASVVLLQSFFVTRKYDKSADLWHSEIDEFLNIPNLSCTLKTNFLDHLARGLGFKDCSMEFYSSVSNPIVDLSVSQISLLSYNRVLAKKVMILRKLKKKQHEPSHSRKQSKSENETDDDNKSTTESPETPVAHKFDGLYKAHQAPPTTLLDKAVSLLNEYYPQIGVKCAIEQPQYVVRLDGEEVKLIDISYSLMYFHLLTTPNNDYDAKCHVLHPCLKYSQKIDVPEGDENPRLSEEVIGCNNAELSFHVLKNLRWKVSALAENAFINLAKPDVLNGINEIVSRMTKISFENLENGSVNQFFNKRLLEDFGAEPSKPSSSSHHHHSHKQSSIDKLYKNLPSWFVSADVELKGLKAVLGSTSPLLPPELIAELSKKSEALMCDSDQLIELKIEHHSINIINDQDAEAHAYTDENNSDSSETLAFEDSNLMYWKVSAGLKNFQLFAKRRKTKDTPLLTLDNIETSLSAINRDEVNELVLDNNIGEIGGTIDRTKVFTVLGSIHLILQTIVIPVKNVRSQINKDLEKFERYERRQSVSEGSKKVTVSLNLKKINYIANLSDEFKLRLQAFDMNVVSRNKVTNINLFFVRLLADSPRFKNMWCRLGCVDSVDIKLNDPNEAEKIAISASHLRFFQPDGFVAYKLFDNISIFLKIIKHLVKCLKASEKTTIIYPNESPPLKVPNIRFNATNVSYMMEDDPFETELGYQFQLGLVEQRKRMDMLSAFEEEVKQTGIDEDEFDVRLQQMRITLSDSWIRKVNMYKETVAKELKDHGKYNIGNELELADSENHKIVSYNIAPPLLKIIMADLDILISSTQFSLDELPQYIHDVGQGVPLDTTYNLMLPTYIDMCVNELRIHLRDYPLPLLHLPRAKDSQGRGRALMMKGHLVIGEALCLEKEHLRQMEVQLRGPSEDSNDELHKYDHLTINKSLTSVKIFTDMDVQFDSNAPCRFVWGQAYQFGIQQVMLNFDSFSKPPVDPSNKLGFWDKLRMLLHGRFSIRAEGSTQVEVAFKGGRDPYDLFPEAAGFILSFQDQVNWRINHEDNSLKFFDISAQRVSWYIPNYLAAPLMAWTRDSSDSVFLPDYHRMTNTIHAYYLLRTPPHSTAENATNPDINIEEKMAIELSGGIRYIVGFLLQRNKPEGGVTNDCIPHYDIIPYNPEFCSEDHDTYKGFRSSRLHMTMSLAAHTEDSYNTIHLSPGAFNIFFKWWKMFQGNMMLPIRRGIVFGEKKASPKFSQHLFTNKFLFQIRNLFISHIYREEYFKKDDDFIECFGLRARVKDFVVDLHQQKEERISLHKPSGKEIKTLKMIMKLGEVSLSEIDMRSVRAKIFRDTYHSEDLGKKGCKMKIFDNNKQWFDPRDFHEAFKSNKNEKFSLVEVLPMAYSERFSYIRDTTDMTGGNKDSAEESHDCKLNTNDIHSAQINVAKRRLTDLEELHEKETSPDIERRISALKVFMRGFANERKKNERRASQQSAFNRKEHFHNRFVVTSMLFKWNVKVRDVFTKYLLFAQINSKSRKFLSYEFVSMLEGLINKQDSQSDRFSVASSSVYEDNARGRKLSHTSMKMGSSQERLDNFDAILREVTGDERIAEDYKIEVIGVQIQLHTEQVIDTVSIISAPLLESKIVSVLPKSDNPLVINTTVPEKRYGAMLHDASVTILEKKTVKHGHPILDLKPWGSKANWPPWLGIETCRDSSFVEPTLMPIERMSVMLTYDQVNASASDLEHQDDNNEIASRNETLSDSSSSAKNKLRVDIPKVSITSTSKQYLALYATALNLIHYSDPLMNEIKDKLSKLNFQTEFEDYRAMHNRLTSLHTYMMTLNVLSRGYGYRHEYLNNEELNSFLFINSEIDDTNFEILFTVEALFMRDAFADSSKSTVADWIIGTDEVTLHMLQDDRKPILDLRVEGGTCKRVLMEDGSNDNRIQIRDIQGNNLVKGAPYKRFVESVYPPDDENLIVVDWSMQKPVGGIKIIENFEINSRPLKIRFDEVTGRQLMRFIFQTDQENEIENSTLIKMNNDMKEIDEQDKPDGDDDSKKKKRQKEKLKSGEEEEEEEEEEEDDLSDQASLTSTTAISNRDSKNFDARSKSVKKKSSLKDSSFSSGDEGDFEEDVAKMIERSKKYFSVTNMNFRPFEVMISLKLKSGFKRVLNVTDFQLELPGFHVEKELLSMLDVVDMMKKMLTKSLLSHSGRLLKNMLKSSRRNKKKDRYEEVVGTAKDTVKDTAQGHTSGH</sequence>
<evidence type="ECO:0000313" key="7">
    <source>
        <dbReference type="Proteomes" id="UP000825434"/>
    </source>
</evidence>
<keyword evidence="2" id="KW-1133">Transmembrane helix</keyword>
<evidence type="ECO:0000313" key="6">
    <source>
        <dbReference type="EMBL" id="QWU89078.1"/>
    </source>
</evidence>
<protein>
    <recommendedName>
        <fullName evidence="8">FMP27 GFWDK domain-containing protein</fullName>
    </recommendedName>
</protein>
<feature type="region of interest" description="Disordered" evidence="1">
    <location>
        <begin position="2533"/>
        <end position="2567"/>
    </location>
</feature>
<dbReference type="SMART" id="SM01215">
    <property type="entry name" value="Fmp27_SW"/>
    <property type="match status" value="1"/>
</dbReference>
<feature type="region of interest" description="Disordered" evidence="1">
    <location>
        <begin position="2060"/>
        <end position="2083"/>
    </location>
</feature>
<proteinExistence type="predicted"/>
<feature type="region of interest" description="Disordered" evidence="1">
    <location>
        <begin position="81"/>
        <end position="101"/>
    </location>
</feature>
<feature type="compositionally biased region" description="Polar residues" evidence="1">
    <location>
        <begin position="2069"/>
        <end position="2083"/>
    </location>
</feature>
<dbReference type="PANTHER" id="PTHR15678">
    <property type="entry name" value="ANTIGEN MLAA-22-RELATED"/>
    <property type="match status" value="1"/>
</dbReference>
<dbReference type="Pfam" id="PF10344">
    <property type="entry name" value="Hobbit"/>
    <property type="match status" value="1"/>
</dbReference>
<dbReference type="InterPro" id="IPR045167">
    <property type="entry name" value="Hobbit"/>
</dbReference>
<dbReference type="InterPro" id="IPR019441">
    <property type="entry name" value="FMP27/BLTP2/Hobbit_GFWDK_RBG"/>
</dbReference>
<dbReference type="SMART" id="SM01216">
    <property type="entry name" value="Fmp27_WPPW"/>
    <property type="match status" value="1"/>
</dbReference>
<dbReference type="Proteomes" id="UP000825434">
    <property type="component" value="Chromosome 4"/>
</dbReference>
<feature type="compositionally biased region" description="Basic and acidic residues" evidence="1">
    <location>
        <begin position="2354"/>
        <end position="2365"/>
    </location>
</feature>
<organism evidence="6 7">
    <name type="scientific">Candidozyma haemuli</name>
    <dbReference type="NCBI Taxonomy" id="45357"/>
    <lineage>
        <taxon>Eukaryota</taxon>
        <taxon>Fungi</taxon>
        <taxon>Dikarya</taxon>
        <taxon>Ascomycota</taxon>
        <taxon>Saccharomycotina</taxon>
        <taxon>Pichiomycetes</taxon>
        <taxon>Metschnikowiaceae</taxon>
        <taxon>Candidozyma</taxon>
    </lineage>
</organism>
<feature type="transmembrane region" description="Helical" evidence="2">
    <location>
        <begin position="12"/>
        <end position="32"/>
    </location>
</feature>
<keyword evidence="2" id="KW-0812">Transmembrane</keyword>
<keyword evidence="7" id="KW-1185">Reference proteome</keyword>
<dbReference type="PANTHER" id="PTHR15678:SF15">
    <property type="entry name" value="PROTEIN FMP27, MITOCHONDRIAL"/>
    <property type="match status" value="1"/>
</dbReference>
<evidence type="ECO:0000259" key="4">
    <source>
        <dbReference type="SMART" id="SM01215"/>
    </source>
</evidence>
<accession>A0ABX8I9B5</accession>
<feature type="compositionally biased region" description="Polar residues" evidence="1">
    <location>
        <begin position="2400"/>
        <end position="2412"/>
    </location>
</feature>
<evidence type="ECO:0000259" key="5">
    <source>
        <dbReference type="SMART" id="SM01216"/>
    </source>
</evidence>
<evidence type="ECO:0008006" key="8">
    <source>
        <dbReference type="Google" id="ProtNLM"/>
    </source>
</evidence>
<keyword evidence="2" id="KW-0472">Membrane</keyword>
<evidence type="ECO:0000256" key="1">
    <source>
        <dbReference type="SAM" id="MobiDB-lite"/>
    </source>
</evidence>
<evidence type="ECO:0000256" key="2">
    <source>
        <dbReference type="SAM" id="Phobius"/>
    </source>
</evidence>
<dbReference type="EMBL" id="CP076664">
    <property type="protein sequence ID" value="QWU89078.1"/>
    <property type="molecule type" value="Genomic_DNA"/>
</dbReference>